<evidence type="ECO:0000256" key="3">
    <source>
        <dbReference type="ARBA" id="ARBA00022989"/>
    </source>
</evidence>
<gene>
    <name evidence="7" type="ORF">P43SY_010036</name>
</gene>
<sequence length="314" mass="34652">MKNTILTVIFSLISTGCAFYALVYPAWFQQHYRREGKDVYQSYGLFAFYSTAALESPFYASQTTLQYSDFCKANGTVPNYMLGDGEQFRAALCHKAIKSAQAVTSVGAGISAVGLITSVMAVYNPSAGMAERVVSFTTLVGSILLAVSLVIWGWAVQQRLYQVDAINSAYATCNADKKDWSCWFYGYSFWVCLAAVIILSITGYLSSAGRAEKIRYFRKEYERDLAIAVQQSLEHDAAAQSQHVNGGPTPHAGFSRANTVEGFQPPPNAGAPMYQDHYPQQQQQQPQYETAYPVMKNERKNHTLLGHQTSGGVV</sequence>
<comment type="caution">
    <text evidence="7">The sequence shown here is derived from an EMBL/GenBank/DDBJ whole genome shotgun (WGS) entry which is preliminary data.</text>
</comment>
<accession>A0AAD5LDD0</accession>
<dbReference type="GO" id="GO:0016020">
    <property type="term" value="C:membrane"/>
    <property type="evidence" value="ECO:0007669"/>
    <property type="project" value="UniProtKB-SubCell"/>
</dbReference>
<dbReference type="InterPro" id="IPR050579">
    <property type="entry name" value="PMP-22/EMP/MP20-like"/>
</dbReference>
<dbReference type="Gene3D" id="1.20.140.150">
    <property type="match status" value="1"/>
</dbReference>
<evidence type="ECO:0000256" key="6">
    <source>
        <dbReference type="SAM" id="Phobius"/>
    </source>
</evidence>
<feature type="transmembrane region" description="Helical" evidence="6">
    <location>
        <begin position="6"/>
        <end position="28"/>
    </location>
</feature>
<organism evidence="7 8">
    <name type="scientific">Pythium insidiosum</name>
    <name type="common">Pythiosis disease agent</name>
    <dbReference type="NCBI Taxonomy" id="114742"/>
    <lineage>
        <taxon>Eukaryota</taxon>
        <taxon>Sar</taxon>
        <taxon>Stramenopiles</taxon>
        <taxon>Oomycota</taxon>
        <taxon>Peronosporomycetes</taxon>
        <taxon>Pythiales</taxon>
        <taxon>Pythiaceae</taxon>
        <taxon>Pythium</taxon>
    </lineage>
</organism>
<evidence type="ECO:0000256" key="1">
    <source>
        <dbReference type="ARBA" id="ARBA00004141"/>
    </source>
</evidence>
<evidence type="ECO:0000256" key="2">
    <source>
        <dbReference type="ARBA" id="ARBA00022692"/>
    </source>
</evidence>
<feature type="region of interest" description="Disordered" evidence="5">
    <location>
        <begin position="238"/>
        <end position="288"/>
    </location>
</feature>
<feature type="transmembrane region" description="Helical" evidence="6">
    <location>
        <begin position="102"/>
        <end position="122"/>
    </location>
</feature>
<proteinExistence type="predicted"/>
<dbReference type="AlphaFoldDB" id="A0AAD5LDD0"/>
<evidence type="ECO:0000256" key="4">
    <source>
        <dbReference type="ARBA" id="ARBA00023136"/>
    </source>
</evidence>
<dbReference type="PANTHER" id="PTHR10671:SF108">
    <property type="entry name" value="CLAUDIN FAMILY PROTEIN-RELATED"/>
    <property type="match status" value="1"/>
</dbReference>
<dbReference type="EMBL" id="JAKCXM010000269">
    <property type="protein sequence ID" value="KAJ0397052.1"/>
    <property type="molecule type" value="Genomic_DNA"/>
</dbReference>
<evidence type="ECO:0000313" key="7">
    <source>
        <dbReference type="EMBL" id="KAJ0397052.1"/>
    </source>
</evidence>
<reference evidence="7" key="1">
    <citation type="submission" date="2021-12" db="EMBL/GenBank/DDBJ databases">
        <title>Prjna785345.</title>
        <authorList>
            <person name="Rujirawat T."/>
            <person name="Krajaejun T."/>
        </authorList>
    </citation>
    <scope>NUCLEOTIDE SEQUENCE</scope>
    <source>
        <strain evidence="7">Pi057C3</strain>
    </source>
</reference>
<keyword evidence="4 6" id="KW-0472">Membrane</keyword>
<keyword evidence="3 6" id="KW-1133">Transmembrane helix</keyword>
<dbReference type="PROSITE" id="PS51257">
    <property type="entry name" value="PROKAR_LIPOPROTEIN"/>
    <property type="match status" value="1"/>
</dbReference>
<evidence type="ECO:0008006" key="9">
    <source>
        <dbReference type="Google" id="ProtNLM"/>
    </source>
</evidence>
<name>A0AAD5LDD0_PYTIN</name>
<evidence type="ECO:0000256" key="5">
    <source>
        <dbReference type="SAM" id="MobiDB-lite"/>
    </source>
</evidence>
<keyword evidence="2 6" id="KW-0812">Transmembrane</keyword>
<protein>
    <recommendedName>
        <fullName evidence="9">Transmembrane protein</fullName>
    </recommendedName>
</protein>
<dbReference type="PANTHER" id="PTHR10671">
    <property type="entry name" value="EPITHELIAL MEMBRANE PROTEIN-RELATED"/>
    <property type="match status" value="1"/>
</dbReference>
<keyword evidence="8" id="KW-1185">Reference proteome</keyword>
<comment type="subcellular location">
    <subcellularLocation>
        <location evidence="1">Membrane</location>
        <topology evidence="1">Multi-pass membrane protein</topology>
    </subcellularLocation>
</comment>
<feature type="transmembrane region" description="Helical" evidence="6">
    <location>
        <begin position="134"/>
        <end position="155"/>
    </location>
</feature>
<feature type="transmembrane region" description="Helical" evidence="6">
    <location>
        <begin position="184"/>
        <end position="205"/>
    </location>
</feature>
<evidence type="ECO:0000313" key="8">
    <source>
        <dbReference type="Proteomes" id="UP001209570"/>
    </source>
</evidence>
<dbReference type="Proteomes" id="UP001209570">
    <property type="component" value="Unassembled WGS sequence"/>
</dbReference>